<sequence length="347" mass="40831">MLFLDANALYYFYGNEKLGQPIPPNIDISKLRSVCEKISDIALPSSAYMEMVVHFKDSPKTIKSIISFLADKKVKIWNNTPTYDVSKDLLDLQTIFDNTKSTLLYINKITNAKMQCELAFSHFFLYEILTIYTYTSITSKKDIPQNEQLYALRFVYERLIKNNNNYRKLLQQAYEEGYEKNDPQRIVKNFFIDCIRDACLKIDILIEWVCEYYRQGKPVDISTIFDQAFEQATRYKGNSPEMSKIVKVISDAPLNIQKIFEELSEVFDPKFTKAQKEYTSQVLLSQWLLNGQKFQKNDIFDFFWMGCLDHVSAIPKITNCITFDNKMRNFIKLYRPYMDRFISSLII</sequence>
<evidence type="ECO:0000313" key="2">
    <source>
        <dbReference type="Proteomes" id="UP000006919"/>
    </source>
</evidence>
<dbReference type="KEGG" id="ral:Rumal_2495"/>
<dbReference type="STRING" id="697329.Rumal_2495"/>
<dbReference type="Proteomes" id="UP000006919">
    <property type="component" value="Chromosome"/>
</dbReference>
<dbReference type="RefSeq" id="WP_013499108.1">
    <property type="nucleotide sequence ID" value="NC_014833.1"/>
</dbReference>
<organism evidence="1 2">
    <name type="scientific">Ruminococcus albus (strain ATCC 27210 / DSM 20455 / JCM 14654 / NCDO 2250 / 7)</name>
    <dbReference type="NCBI Taxonomy" id="697329"/>
    <lineage>
        <taxon>Bacteria</taxon>
        <taxon>Bacillati</taxon>
        <taxon>Bacillota</taxon>
        <taxon>Clostridia</taxon>
        <taxon>Eubacteriales</taxon>
        <taxon>Oscillospiraceae</taxon>
        <taxon>Ruminococcus</taxon>
    </lineage>
</organism>
<evidence type="ECO:0000313" key="1">
    <source>
        <dbReference type="EMBL" id="ADU22975.1"/>
    </source>
</evidence>
<protein>
    <recommendedName>
        <fullName evidence="3">PIN domain-containing protein</fullName>
    </recommendedName>
</protein>
<dbReference type="AlphaFoldDB" id="E6UEX6"/>
<accession>E6UEX6</accession>
<gene>
    <name evidence="1" type="ordered locus">Rumal_2495</name>
</gene>
<proteinExistence type="predicted"/>
<dbReference type="eggNOG" id="ENOG5030M1S">
    <property type="taxonomic scope" value="Bacteria"/>
</dbReference>
<dbReference type="HOGENOM" id="CLU_066188_0_0_9"/>
<reference evidence="1 2" key="1">
    <citation type="journal article" date="2011" name="J. Bacteriol.">
        <title>Complete genome of the cellulolytic ruminal bacterium Ruminococcus albus 7.</title>
        <authorList>
            <person name="Suen G."/>
            <person name="Stevenson D.M."/>
            <person name="Bruce D.C."/>
            <person name="Chertkov O."/>
            <person name="Copeland A."/>
            <person name="Cheng J.F."/>
            <person name="Detter C."/>
            <person name="Detter J.C."/>
            <person name="Goodwin L.A."/>
            <person name="Han C.S."/>
            <person name="Hauser L.J."/>
            <person name="Ivanova N.N."/>
            <person name="Kyrpides N.C."/>
            <person name="Land M.L."/>
            <person name="Lapidus A."/>
            <person name="Lucas S."/>
            <person name="Ovchinnikova G."/>
            <person name="Pitluck S."/>
            <person name="Tapia R."/>
            <person name="Woyke T."/>
            <person name="Boyum J."/>
            <person name="Mead D."/>
            <person name="Weimer P.J."/>
        </authorList>
    </citation>
    <scope>NUCLEOTIDE SEQUENCE [LARGE SCALE GENOMIC DNA]</scope>
    <source>
        <strain evidence="2">ATCC 27210 / DSM 20455 / JCM 14654 / NCDO 2250 / 7</strain>
    </source>
</reference>
<dbReference type="EMBL" id="CP002403">
    <property type="protein sequence ID" value="ADU22975.1"/>
    <property type="molecule type" value="Genomic_DNA"/>
</dbReference>
<name>E6UEX6_RUMA7</name>
<evidence type="ECO:0008006" key="3">
    <source>
        <dbReference type="Google" id="ProtNLM"/>
    </source>
</evidence>
<dbReference type="OrthoDB" id="2088346at2"/>